<comment type="caution">
    <text evidence="1">The sequence shown here is derived from an EMBL/GenBank/DDBJ whole genome shotgun (WGS) entry which is preliminary data.</text>
</comment>
<protein>
    <submittedName>
        <fullName evidence="1">Uncharacterized protein</fullName>
    </submittedName>
</protein>
<gene>
    <name evidence="1" type="ORF">A3A75_00605</name>
</gene>
<proteinExistence type="predicted"/>
<dbReference type="AlphaFoldDB" id="A0A1F8B336"/>
<reference evidence="1 2" key="1">
    <citation type="journal article" date="2016" name="Nat. Commun.">
        <title>Thousands of microbial genomes shed light on interconnected biogeochemical processes in an aquifer system.</title>
        <authorList>
            <person name="Anantharaman K."/>
            <person name="Brown C.T."/>
            <person name="Hug L.A."/>
            <person name="Sharon I."/>
            <person name="Castelle C.J."/>
            <person name="Probst A.J."/>
            <person name="Thomas B.C."/>
            <person name="Singh A."/>
            <person name="Wilkins M.J."/>
            <person name="Karaoz U."/>
            <person name="Brodie E.L."/>
            <person name="Williams K.H."/>
            <person name="Hubbard S.S."/>
            <person name="Banfield J.F."/>
        </authorList>
    </citation>
    <scope>NUCLEOTIDE SEQUENCE [LARGE SCALE GENOMIC DNA]</scope>
</reference>
<accession>A0A1F8B336</accession>
<organism evidence="1 2">
    <name type="scientific">Candidatus Woesebacteria bacterium RIFCSPLOWO2_01_FULL_39_10</name>
    <dbReference type="NCBI Taxonomy" id="1802516"/>
    <lineage>
        <taxon>Bacteria</taxon>
        <taxon>Candidatus Woeseibacteriota</taxon>
    </lineage>
</organism>
<dbReference type="EMBL" id="MGHC01000036">
    <property type="protein sequence ID" value="OGM58422.1"/>
    <property type="molecule type" value="Genomic_DNA"/>
</dbReference>
<evidence type="ECO:0000313" key="2">
    <source>
        <dbReference type="Proteomes" id="UP000179018"/>
    </source>
</evidence>
<sequence length="426" mass="50006">MFAQFKQILGALENSTADIIFFCEADILYHPSHFDFVPPNPKTYYYNVNVWKVRWTDGHALKVDDLKQLSGFCGYRDFLIKHYKKRVEIVEQRIKDMEAKGIPIENQGVSRHMGFEPGMHSEPRGVDDYPVELWQSEFPNIDIRHDRNISKNRWKKEDFQDQKYTAGWTESTADKIPGWEGFYSRLRKPTSTSPTKGAIYYTDNTLDEKIAKLVRDQLLKISHEKDISIVSATLKKMDFGVKNIHFPSLKKGYPAMFKQIMAALEHSTADIIFICEHDVLYHPSHFDFTPSDKNTFYYNQNVWFLRTSDGHALHYDVNQLSGLCGYREQLLAHFRERYEMILKEGFSRKMGFEPMTHGRIKWKNVFKLGIWKSSYPNIDIRHAGNVTGQRWHKSEFRNQKLLVNWIETDDEIPGWGKTKDLVKKLS</sequence>
<dbReference type="STRING" id="1802516.A3A75_00605"/>
<dbReference type="Proteomes" id="UP000179018">
    <property type="component" value="Unassembled WGS sequence"/>
</dbReference>
<evidence type="ECO:0000313" key="1">
    <source>
        <dbReference type="EMBL" id="OGM58422.1"/>
    </source>
</evidence>
<name>A0A1F8B336_9BACT</name>